<dbReference type="PANTHER" id="PTHR31503">
    <property type="entry name" value="VACUOLAR CALCIUM ION TRANSPORTER"/>
    <property type="match status" value="1"/>
</dbReference>
<name>A0A2U1LGY6_ARTAN</name>
<evidence type="ECO:0000313" key="8">
    <source>
        <dbReference type="Proteomes" id="UP000245207"/>
    </source>
</evidence>
<feature type="transmembrane region" description="Helical" evidence="4">
    <location>
        <begin position="185"/>
        <end position="210"/>
    </location>
</feature>
<dbReference type="GO" id="GO:0005509">
    <property type="term" value="F:calcium ion binding"/>
    <property type="evidence" value="ECO:0007669"/>
    <property type="project" value="InterPro"/>
</dbReference>
<dbReference type="Proteomes" id="UP000245207">
    <property type="component" value="Unassembled WGS sequence"/>
</dbReference>
<feature type="domain" description="EF-hand" evidence="6">
    <location>
        <begin position="357"/>
        <end position="392"/>
    </location>
</feature>
<evidence type="ECO:0000256" key="2">
    <source>
        <dbReference type="ARBA" id="ARBA00022837"/>
    </source>
</evidence>
<dbReference type="CDD" id="cd00051">
    <property type="entry name" value="EFh"/>
    <property type="match status" value="1"/>
</dbReference>
<dbReference type="InterPro" id="IPR018247">
    <property type="entry name" value="EF_Hand_1_Ca_BS"/>
</dbReference>
<keyword evidence="4" id="KW-0472">Membrane</keyword>
<dbReference type="PANTHER" id="PTHR31503:SF85">
    <property type="entry name" value="CALCIUM-BINDING EF-HAND FAMILY PROTEIN"/>
    <property type="match status" value="1"/>
</dbReference>
<feature type="signal peptide" evidence="5">
    <location>
        <begin position="1"/>
        <end position="25"/>
    </location>
</feature>
<evidence type="ECO:0000256" key="3">
    <source>
        <dbReference type="ARBA" id="ARBA00023065"/>
    </source>
</evidence>
<feature type="chain" id="PRO_5015625121" evidence="5">
    <location>
        <begin position="26"/>
        <end position="460"/>
    </location>
</feature>
<proteinExistence type="predicted"/>
<dbReference type="SUPFAM" id="SSF47473">
    <property type="entry name" value="EF-hand"/>
    <property type="match status" value="1"/>
</dbReference>
<feature type="transmembrane region" description="Helical" evidence="4">
    <location>
        <begin position="282"/>
        <end position="300"/>
    </location>
</feature>
<evidence type="ECO:0000256" key="4">
    <source>
        <dbReference type="SAM" id="Phobius"/>
    </source>
</evidence>
<dbReference type="GO" id="GO:0006874">
    <property type="term" value="P:intracellular calcium ion homeostasis"/>
    <property type="evidence" value="ECO:0007669"/>
    <property type="project" value="TreeGrafter"/>
</dbReference>
<keyword evidence="4" id="KW-1133">Transmembrane helix</keyword>
<feature type="transmembrane region" description="Helical" evidence="4">
    <location>
        <begin position="256"/>
        <end position="276"/>
    </location>
</feature>
<evidence type="ECO:0000256" key="5">
    <source>
        <dbReference type="SAM" id="SignalP"/>
    </source>
</evidence>
<gene>
    <name evidence="7" type="ORF">CTI12_AA488750</name>
</gene>
<dbReference type="GO" id="GO:0016020">
    <property type="term" value="C:membrane"/>
    <property type="evidence" value="ECO:0007669"/>
    <property type="project" value="InterPro"/>
</dbReference>
<keyword evidence="8" id="KW-1185">Reference proteome</keyword>
<dbReference type="PROSITE" id="PS50222">
    <property type="entry name" value="EF_HAND_2"/>
    <property type="match status" value="2"/>
</dbReference>
<keyword evidence="1" id="KW-0813">Transport</keyword>
<evidence type="ECO:0000259" key="6">
    <source>
        <dbReference type="PROSITE" id="PS50222"/>
    </source>
</evidence>
<organism evidence="7 8">
    <name type="scientific">Artemisia annua</name>
    <name type="common">Sweet wormwood</name>
    <dbReference type="NCBI Taxonomy" id="35608"/>
    <lineage>
        <taxon>Eukaryota</taxon>
        <taxon>Viridiplantae</taxon>
        <taxon>Streptophyta</taxon>
        <taxon>Embryophyta</taxon>
        <taxon>Tracheophyta</taxon>
        <taxon>Spermatophyta</taxon>
        <taxon>Magnoliopsida</taxon>
        <taxon>eudicotyledons</taxon>
        <taxon>Gunneridae</taxon>
        <taxon>Pentapetalae</taxon>
        <taxon>asterids</taxon>
        <taxon>campanulids</taxon>
        <taxon>Asterales</taxon>
        <taxon>Asteraceae</taxon>
        <taxon>Asteroideae</taxon>
        <taxon>Anthemideae</taxon>
        <taxon>Artemisiinae</taxon>
        <taxon>Artemisia</taxon>
    </lineage>
</organism>
<keyword evidence="1" id="KW-0050">Antiport</keyword>
<dbReference type="OrthoDB" id="26525at2759"/>
<dbReference type="GO" id="GO:0015369">
    <property type="term" value="F:calcium:proton antiporter activity"/>
    <property type="evidence" value="ECO:0007669"/>
    <property type="project" value="TreeGrafter"/>
</dbReference>
<dbReference type="Gene3D" id="1.10.238.10">
    <property type="entry name" value="EF-hand"/>
    <property type="match status" value="1"/>
</dbReference>
<dbReference type="SMART" id="SM00054">
    <property type="entry name" value="EFh"/>
    <property type="match status" value="2"/>
</dbReference>
<dbReference type="Pfam" id="PF13499">
    <property type="entry name" value="EF-hand_7"/>
    <property type="match status" value="1"/>
</dbReference>
<evidence type="ECO:0000256" key="1">
    <source>
        <dbReference type="ARBA" id="ARBA00022449"/>
    </source>
</evidence>
<evidence type="ECO:0000313" key="7">
    <source>
        <dbReference type="EMBL" id="PWA48258.1"/>
    </source>
</evidence>
<dbReference type="InterPro" id="IPR004713">
    <property type="entry name" value="CaH_exchang"/>
</dbReference>
<keyword evidence="2" id="KW-0106">Calcium</keyword>
<dbReference type="PROSITE" id="PS00018">
    <property type="entry name" value="EF_HAND_1"/>
    <property type="match status" value="1"/>
</dbReference>
<sequence>MSKMQRFQAIALSLSMLMINSMVKGRWLDLETYSNENPLNLRLEISNSSTLHAEQRCKSLYGFFPCADTMPEGVFLMFMYMYLMMLGEEWIQKGSEALFLWIGNKALGASVFRVLMALPKIALILGPHMVPKDDTGYWDSCANTRSLSLLMKSSYNHFLIYFTYSMIRNRVTGILSSASDAQNQVILGVSMYAGSTVLTLTIIWGIRIILSRHKLEKGSSPESDHHQDSSIKFLSLKRKLSFLTDMGVNIDKETGYIAVIMLLSLIPFAFVLLLHFMKNRAMTLFALIVSVVSILIYFGYQVGHPWIRVRSLAYLKQENLRTRFIYHLQRLAEEDLVDEQGNPKFTCFRGFEGSSLMAYLKFSRIFDKADKNRDECISHEELEHLVGEVFDLEKDNICKEYAKAEILIHFDRDKNRMISWEEFKQGCTSWLKKLENEANSSGSAFKNIRNQASYAYSMII</sequence>
<keyword evidence="5" id="KW-0732">Signal</keyword>
<dbReference type="AlphaFoldDB" id="A0A2U1LGY6"/>
<accession>A0A2U1LGY6</accession>
<comment type="caution">
    <text evidence="7">The sequence shown here is derived from an EMBL/GenBank/DDBJ whole genome shotgun (WGS) entry which is preliminary data.</text>
</comment>
<protein>
    <submittedName>
        <fullName evidence="7">EF-hand domain pair</fullName>
    </submittedName>
</protein>
<keyword evidence="3" id="KW-0406">Ion transport</keyword>
<reference evidence="7 8" key="1">
    <citation type="journal article" date="2018" name="Mol. Plant">
        <title>The genome of Artemisia annua provides insight into the evolution of Asteraceae family and artemisinin biosynthesis.</title>
        <authorList>
            <person name="Shen Q."/>
            <person name="Zhang L."/>
            <person name="Liao Z."/>
            <person name="Wang S."/>
            <person name="Yan T."/>
            <person name="Shi P."/>
            <person name="Liu M."/>
            <person name="Fu X."/>
            <person name="Pan Q."/>
            <person name="Wang Y."/>
            <person name="Lv Z."/>
            <person name="Lu X."/>
            <person name="Zhang F."/>
            <person name="Jiang W."/>
            <person name="Ma Y."/>
            <person name="Chen M."/>
            <person name="Hao X."/>
            <person name="Li L."/>
            <person name="Tang Y."/>
            <person name="Lv G."/>
            <person name="Zhou Y."/>
            <person name="Sun X."/>
            <person name="Brodelius P.E."/>
            <person name="Rose J.K.C."/>
            <person name="Tang K."/>
        </authorList>
    </citation>
    <scope>NUCLEOTIDE SEQUENCE [LARGE SCALE GENOMIC DNA]</scope>
    <source>
        <strain evidence="8">cv. Huhao1</strain>
        <tissue evidence="7">Leaf</tissue>
    </source>
</reference>
<dbReference type="InterPro" id="IPR002048">
    <property type="entry name" value="EF_hand_dom"/>
</dbReference>
<dbReference type="InterPro" id="IPR011992">
    <property type="entry name" value="EF-hand-dom_pair"/>
</dbReference>
<dbReference type="EMBL" id="PKPP01009438">
    <property type="protein sequence ID" value="PWA48258.1"/>
    <property type="molecule type" value="Genomic_DNA"/>
</dbReference>
<feature type="domain" description="EF-hand" evidence="6">
    <location>
        <begin position="405"/>
        <end position="433"/>
    </location>
</feature>
<keyword evidence="4" id="KW-0812">Transmembrane</keyword>